<evidence type="ECO:0000256" key="1">
    <source>
        <dbReference type="ARBA" id="ARBA00004370"/>
    </source>
</evidence>
<comment type="subcellular location">
    <subcellularLocation>
        <location evidence="1">Membrane</location>
    </subcellularLocation>
</comment>
<proteinExistence type="predicted"/>
<dbReference type="PANTHER" id="PTHR37042:SF4">
    <property type="entry name" value="OUTER MEMBRANE PROTEIN RV1973"/>
    <property type="match status" value="1"/>
</dbReference>
<organism evidence="5 7">
    <name type="scientific">Gordonia hongkongensis</name>
    <dbReference type="NCBI Taxonomy" id="1701090"/>
    <lineage>
        <taxon>Bacteria</taxon>
        <taxon>Bacillati</taxon>
        <taxon>Actinomycetota</taxon>
        <taxon>Actinomycetes</taxon>
        <taxon>Mycobacteriales</taxon>
        <taxon>Gordoniaceae</taxon>
        <taxon>Gordonia</taxon>
    </lineage>
</organism>
<name>A0AAX3T9R8_9ACTN</name>
<reference evidence="5" key="3">
    <citation type="submission" date="2023-04" db="EMBL/GenBank/DDBJ databases">
        <title>Complete genome sequence of a phthalic acid esters degrading bacterial strain.</title>
        <authorList>
            <person name="Weng L."/>
            <person name="Jia Y."/>
            <person name="Ren L."/>
        </authorList>
    </citation>
    <scope>NUCLEOTIDE SEQUENCE</scope>
    <source>
        <strain evidence="5">RL-LY01</strain>
    </source>
</reference>
<keyword evidence="3" id="KW-1133">Transmembrane helix</keyword>
<gene>
    <name evidence="4" type="ORF">L2299_01590</name>
    <name evidence="5" type="ORF">P9A14_05030</name>
</gene>
<dbReference type="GO" id="GO:0016020">
    <property type="term" value="C:membrane"/>
    <property type="evidence" value="ECO:0007669"/>
    <property type="project" value="UniProtKB-SubCell"/>
</dbReference>
<evidence type="ECO:0000313" key="4">
    <source>
        <dbReference type="EMBL" id="MDF6099739.1"/>
    </source>
</evidence>
<evidence type="ECO:0000256" key="3">
    <source>
        <dbReference type="SAM" id="Phobius"/>
    </source>
</evidence>
<evidence type="ECO:0000313" key="6">
    <source>
        <dbReference type="Proteomes" id="UP001152308"/>
    </source>
</evidence>
<sequence>MTGTAEPTENKPGGPRPALRRAAKSAPFVLAAVAVVVGVVLVAVFGVRAYNVYFDEYPAQETRDAATQAAEQAVLNITTIDPADVDGFRKRAEASLTGKAKDEVLGSEKDGEGGNVLDMLGTAGPNTAKLNARLLRSAPSEVDADEQKAKVLVYVVTTLERPGQPGIDETRGFDVSMTKDGDTWKAENILGLEGIAYADGGGAPAPAAPAPAPEGGN</sequence>
<evidence type="ECO:0000313" key="7">
    <source>
        <dbReference type="Proteomes" id="UP001213504"/>
    </source>
</evidence>
<dbReference type="PANTHER" id="PTHR37042">
    <property type="entry name" value="OUTER MEMBRANE PROTEIN RV1973"/>
    <property type="match status" value="1"/>
</dbReference>
<protein>
    <recommendedName>
        <fullName evidence="8">Mce-associated membrane protein</fullName>
    </recommendedName>
</protein>
<evidence type="ECO:0008006" key="8">
    <source>
        <dbReference type="Google" id="ProtNLM"/>
    </source>
</evidence>
<keyword evidence="6" id="KW-1185">Reference proteome</keyword>
<reference evidence="4" key="2">
    <citation type="submission" date="2022-01" db="EMBL/GenBank/DDBJ databases">
        <authorList>
            <person name="Sanchez-Suarez J."/>
            <person name="Villamil L."/>
            <person name="Diaz L.E."/>
        </authorList>
    </citation>
    <scope>NUCLEOTIDE SEQUENCE</scope>
    <source>
        <strain evidence="4">EUFUS-Z928</strain>
    </source>
</reference>
<dbReference type="AlphaFoldDB" id="A0AAX3T9R8"/>
<dbReference type="RefSeq" id="WP_065629321.1">
    <property type="nucleotide sequence ID" value="NZ_CP121270.1"/>
</dbReference>
<evidence type="ECO:0000313" key="5">
    <source>
        <dbReference type="EMBL" id="WFP25880.1"/>
    </source>
</evidence>
<keyword evidence="3" id="KW-0812">Transmembrane</keyword>
<accession>A0AAX3T9R8</accession>
<feature type="transmembrane region" description="Helical" evidence="3">
    <location>
        <begin position="28"/>
        <end position="50"/>
    </location>
</feature>
<dbReference type="Proteomes" id="UP001152308">
    <property type="component" value="Unassembled WGS sequence"/>
</dbReference>
<keyword evidence="2 3" id="KW-0472">Membrane</keyword>
<reference evidence="4" key="1">
    <citation type="journal article" date="2022" name="Data Brief">
        <title>Draft genome sequence data of Gordonia hongkongensis strain EUFUS-Z928 isolated from the octocoral Eunicea fusca.</title>
        <authorList>
            <person name="Sanchez-Suarez J."/>
            <person name="Diaz L."/>
            <person name="Melo-Bolivar J."/>
            <person name="Villamil L."/>
        </authorList>
    </citation>
    <scope>NUCLEOTIDE SEQUENCE</scope>
    <source>
        <strain evidence="4">EUFUS-Z928</strain>
    </source>
</reference>
<evidence type="ECO:0000256" key="2">
    <source>
        <dbReference type="ARBA" id="ARBA00023136"/>
    </source>
</evidence>
<dbReference type="Proteomes" id="UP001213504">
    <property type="component" value="Chromosome"/>
</dbReference>
<dbReference type="EMBL" id="CP121270">
    <property type="protein sequence ID" value="WFP25880.1"/>
    <property type="molecule type" value="Genomic_DNA"/>
</dbReference>
<dbReference type="EMBL" id="JAKJLQ010000001">
    <property type="protein sequence ID" value="MDF6099739.1"/>
    <property type="molecule type" value="Genomic_DNA"/>
</dbReference>